<feature type="region of interest" description="Disordered" evidence="1">
    <location>
        <begin position="31"/>
        <end position="90"/>
    </location>
</feature>
<feature type="compositionally biased region" description="Polar residues" evidence="1">
    <location>
        <begin position="238"/>
        <end position="256"/>
    </location>
</feature>
<accession>A0A0D0SZ20</accession>
<name>A0A0D0SZ20_9TREE</name>
<evidence type="ECO:0000256" key="1">
    <source>
        <dbReference type="SAM" id="MobiDB-lite"/>
    </source>
</evidence>
<gene>
    <name evidence="2" type="ORF">I313_05604</name>
</gene>
<dbReference type="OrthoDB" id="2576438at2759"/>
<sequence length="339" mass="36734">MYALWRGWQRSFWPDTLRNYCCGGRLRGSEMGKEVETKERGRTWSPEQGSGEGTSNGPVNRDENGMRRKTVYFTDSGRQGVGRKGKRNVTPLDLWNGENGVRQVKGWVTELDRDGFHGWVSYFNGVRRQPSPSPAHPQPQSRPRLPPYPRVGPANSGWVSSPGGEGSFESAASYTPLERLDRQSWAPYSPASTHTRPGPGYGYGVYSSPRAPPDYPRNTAVQSQSSYLAMLQAPRPHTPSTGTYYLPSGDSSSPNLPHTIAASLAPMNTRPSSARSSPFMSSSPSSSLPPLSEVSGESHEPIPMPMPSPPANHSSRVQFSPLPTPSQNGSASSSSAGSA</sequence>
<keyword evidence="3" id="KW-1185">Reference proteome</keyword>
<feature type="compositionally biased region" description="Low complexity" evidence="1">
    <location>
        <begin position="271"/>
        <end position="295"/>
    </location>
</feature>
<dbReference type="Proteomes" id="UP000053392">
    <property type="component" value="Unassembled WGS sequence"/>
</dbReference>
<reference evidence="2 3" key="1">
    <citation type="submission" date="2015-01" db="EMBL/GenBank/DDBJ databases">
        <title>The Genome Sequence of Cryptococcus gattii Ram5.</title>
        <authorList>
            <consortium name="The Broad Institute Genomics Platform"/>
            <person name="Cuomo C."/>
            <person name="Litvintseva A."/>
            <person name="Chen Y."/>
            <person name="Heitman J."/>
            <person name="Sun S."/>
            <person name="Springer D."/>
            <person name="Dromer F."/>
            <person name="Young S."/>
            <person name="Zeng Q."/>
            <person name="Gargeya S."/>
            <person name="Abouelleil A."/>
            <person name="Alvarado L."/>
            <person name="Chapman S.B."/>
            <person name="Gainer-Dewar J."/>
            <person name="Goldberg J."/>
            <person name="Griggs A."/>
            <person name="Gujja S."/>
            <person name="Hansen M."/>
            <person name="Howarth C."/>
            <person name="Imamovic A."/>
            <person name="Larimer J."/>
            <person name="Murphy C."/>
            <person name="Naylor J."/>
            <person name="Pearson M."/>
            <person name="Priest M."/>
            <person name="Roberts A."/>
            <person name="Saif S."/>
            <person name="Shea T."/>
            <person name="Sykes S."/>
            <person name="Wortman J."/>
            <person name="Nusbaum C."/>
            <person name="Birren B."/>
        </authorList>
    </citation>
    <scope>NUCLEOTIDE SEQUENCE [LARGE SCALE GENOMIC DNA]</scope>
    <source>
        <strain evidence="2 3">Ram5</strain>
    </source>
</reference>
<dbReference type="AlphaFoldDB" id="A0A0D0SZ20"/>
<feature type="region of interest" description="Disordered" evidence="1">
    <location>
        <begin position="187"/>
        <end position="339"/>
    </location>
</feature>
<dbReference type="EMBL" id="KN847910">
    <property type="protein sequence ID" value="KIR38492.1"/>
    <property type="molecule type" value="Genomic_DNA"/>
</dbReference>
<proteinExistence type="predicted"/>
<evidence type="ECO:0000313" key="3">
    <source>
        <dbReference type="Proteomes" id="UP000053392"/>
    </source>
</evidence>
<feature type="compositionally biased region" description="Low complexity" evidence="1">
    <location>
        <begin position="329"/>
        <end position="339"/>
    </location>
</feature>
<feature type="compositionally biased region" description="Basic and acidic residues" evidence="1">
    <location>
        <begin position="31"/>
        <end position="42"/>
    </location>
</feature>
<evidence type="ECO:0000313" key="2">
    <source>
        <dbReference type="EMBL" id="KIR38492.1"/>
    </source>
</evidence>
<feature type="compositionally biased region" description="Polar residues" evidence="1">
    <location>
        <begin position="45"/>
        <end position="58"/>
    </location>
</feature>
<organism evidence="2 3">
    <name type="scientific">Cryptococcus deuterogattii Ram5</name>
    <dbReference type="NCBI Taxonomy" id="1296110"/>
    <lineage>
        <taxon>Eukaryota</taxon>
        <taxon>Fungi</taxon>
        <taxon>Dikarya</taxon>
        <taxon>Basidiomycota</taxon>
        <taxon>Agaricomycotina</taxon>
        <taxon>Tremellomycetes</taxon>
        <taxon>Tremellales</taxon>
        <taxon>Cryptococcaceae</taxon>
        <taxon>Cryptococcus</taxon>
        <taxon>Cryptococcus gattii species complex</taxon>
    </lineage>
</organism>
<dbReference type="HOGENOM" id="CLU_818945_0_0_1"/>
<protein>
    <submittedName>
        <fullName evidence="2">Uncharacterized protein</fullName>
    </submittedName>
</protein>
<feature type="region of interest" description="Disordered" evidence="1">
    <location>
        <begin position="127"/>
        <end position="170"/>
    </location>
</feature>